<reference evidence="3" key="1">
    <citation type="submission" date="2018-05" db="EMBL/GenBank/DDBJ databases">
        <title>Genome sequencing of Phenylobacterium sp. HYN0004.</title>
        <authorList>
            <person name="Yi H."/>
            <person name="Baek C."/>
        </authorList>
    </citation>
    <scope>NUCLEOTIDE SEQUENCE [LARGE SCALE GENOMIC DNA]</scope>
    <source>
        <strain evidence="3">HYN0004</strain>
    </source>
</reference>
<feature type="region of interest" description="Disordered" evidence="1">
    <location>
        <begin position="1"/>
        <end position="41"/>
    </location>
</feature>
<protein>
    <recommendedName>
        <fullName evidence="4">Flagellar protein FlaG</fullName>
    </recommendedName>
</protein>
<evidence type="ECO:0008006" key="4">
    <source>
        <dbReference type="Google" id="ProtNLM"/>
    </source>
</evidence>
<dbReference type="RefSeq" id="WP_110450405.1">
    <property type="nucleotide sequence ID" value="NZ_CP029479.1"/>
</dbReference>
<evidence type="ECO:0000256" key="1">
    <source>
        <dbReference type="SAM" id="MobiDB-lite"/>
    </source>
</evidence>
<accession>A0A2Z3I218</accession>
<dbReference type="SUPFAM" id="SSF160214">
    <property type="entry name" value="FlaG-like"/>
    <property type="match status" value="1"/>
</dbReference>
<dbReference type="Pfam" id="PF03646">
    <property type="entry name" value="FlaG"/>
    <property type="match status" value="1"/>
</dbReference>
<dbReference type="AlphaFoldDB" id="A0A2Z3I218"/>
<dbReference type="Gene3D" id="3.30.160.170">
    <property type="entry name" value="FlaG-like"/>
    <property type="match status" value="1"/>
</dbReference>
<dbReference type="InterPro" id="IPR035924">
    <property type="entry name" value="FlaG-like_sf"/>
</dbReference>
<dbReference type="Proteomes" id="UP000247763">
    <property type="component" value="Chromosome"/>
</dbReference>
<sequence length="96" mass="10727">MENKINFVPVPPELNTSQQQAPPAAQNERAETSAPKFTPHPAADLRLVIEPRGSSYVYKTIDRRTGEIVSQYPMEEIVKMLSEQRYSAGVIIRATA</sequence>
<proteinExistence type="predicted"/>
<evidence type="ECO:0000313" key="3">
    <source>
        <dbReference type="Proteomes" id="UP000247763"/>
    </source>
</evidence>
<dbReference type="KEGG" id="phb:HYN04_08715"/>
<organism evidence="2 3">
    <name type="scientific">Phenylobacterium parvum</name>
    <dbReference type="NCBI Taxonomy" id="2201350"/>
    <lineage>
        <taxon>Bacteria</taxon>
        <taxon>Pseudomonadati</taxon>
        <taxon>Pseudomonadota</taxon>
        <taxon>Alphaproteobacteria</taxon>
        <taxon>Caulobacterales</taxon>
        <taxon>Caulobacteraceae</taxon>
        <taxon>Phenylobacterium</taxon>
    </lineage>
</organism>
<keyword evidence="3" id="KW-1185">Reference proteome</keyword>
<gene>
    <name evidence="2" type="ORF">HYN04_08715</name>
</gene>
<dbReference type="OrthoDB" id="8481134at2"/>
<dbReference type="EMBL" id="CP029479">
    <property type="protein sequence ID" value="AWM77838.1"/>
    <property type="molecule type" value="Genomic_DNA"/>
</dbReference>
<name>A0A2Z3I218_9CAUL</name>
<evidence type="ECO:0000313" key="2">
    <source>
        <dbReference type="EMBL" id="AWM77838.1"/>
    </source>
</evidence>
<dbReference type="InterPro" id="IPR005186">
    <property type="entry name" value="FlaG"/>
</dbReference>